<evidence type="ECO:0000313" key="3">
    <source>
        <dbReference type="Proteomes" id="UP000324497"/>
    </source>
</evidence>
<accession>A0A3S6R098</accession>
<feature type="transmembrane region" description="Helical" evidence="1">
    <location>
        <begin position="7"/>
        <end position="30"/>
    </location>
</feature>
<organism evidence="2 3">
    <name type="scientific">Liquorilactobacillus nagelii</name>
    <dbReference type="NCBI Taxonomy" id="82688"/>
    <lineage>
        <taxon>Bacteria</taxon>
        <taxon>Bacillati</taxon>
        <taxon>Bacillota</taxon>
        <taxon>Bacilli</taxon>
        <taxon>Lactobacillales</taxon>
        <taxon>Lactobacillaceae</taxon>
        <taxon>Liquorilactobacillus</taxon>
    </lineage>
</organism>
<feature type="transmembrane region" description="Helical" evidence="1">
    <location>
        <begin position="56"/>
        <end position="74"/>
    </location>
</feature>
<proteinExistence type="predicted"/>
<reference evidence="2 3" key="1">
    <citation type="submission" date="2016-11" db="EMBL/GenBank/DDBJ databases">
        <title>Interaction between Lactobacillus species and yeast in water kefir.</title>
        <authorList>
            <person name="Behr J."/>
            <person name="Xu D."/>
            <person name="Vogel R.F."/>
        </authorList>
    </citation>
    <scope>NUCLEOTIDE SEQUENCE [LARGE SCALE GENOMIC DNA]</scope>
    <source>
        <strain evidence="2 3">TMW 1.1827</strain>
    </source>
</reference>
<evidence type="ECO:0000256" key="1">
    <source>
        <dbReference type="SAM" id="Phobius"/>
    </source>
</evidence>
<dbReference type="KEGG" id="lng:BSQ50_04450"/>
<keyword evidence="1" id="KW-0812">Transmembrane</keyword>
<keyword evidence="3" id="KW-1185">Reference proteome</keyword>
<feature type="transmembrane region" description="Helical" evidence="1">
    <location>
        <begin position="81"/>
        <end position="99"/>
    </location>
</feature>
<feature type="transmembrane region" description="Helical" evidence="1">
    <location>
        <begin position="129"/>
        <end position="148"/>
    </location>
</feature>
<evidence type="ECO:0008006" key="4">
    <source>
        <dbReference type="Google" id="ProtNLM"/>
    </source>
</evidence>
<evidence type="ECO:0000313" key="2">
    <source>
        <dbReference type="EMBL" id="AUJ31875.1"/>
    </source>
</evidence>
<dbReference type="Proteomes" id="UP000324497">
    <property type="component" value="Chromosome"/>
</dbReference>
<protein>
    <recommendedName>
        <fullName evidence="4">Glycosyltransferase RgtA/B/C/D-like domain-containing protein</fullName>
    </recommendedName>
</protein>
<feature type="transmembrane region" description="Helical" evidence="1">
    <location>
        <begin position="243"/>
        <end position="276"/>
    </location>
</feature>
<feature type="transmembrane region" description="Helical" evidence="1">
    <location>
        <begin position="454"/>
        <end position="471"/>
    </location>
</feature>
<dbReference type="EMBL" id="CP018180">
    <property type="protein sequence ID" value="AUJ31875.1"/>
    <property type="molecule type" value="Genomic_DNA"/>
</dbReference>
<name>A0A3S6R098_9LACO</name>
<dbReference type="RefSeq" id="WP_228956586.1">
    <property type="nucleotide sequence ID" value="NZ_JAGPZD010000001.1"/>
</dbReference>
<feature type="transmembrane region" description="Helical" evidence="1">
    <location>
        <begin position="160"/>
        <end position="180"/>
    </location>
</feature>
<keyword evidence="1" id="KW-0472">Membrane</keyword>
<feature type="transmembrane region" description="Helical" evidence="1">
    <location>
        <begin position="673"/>
        <end position="694"/>
    </location>
</feature>
<feature type="transmembrane region" description="Helical" evidence="1">
    <location>
        <begin position="512"/>
        <end position="529"/>
    </location>
</feature>
<gene>
    <name evidence="2" type="ORF">BSQ50_04450</name>
</gene>
<feature type="transmembrane region" description="Helical" evidence="1">
    <location>
        <begin position="285"/>
        <end position="305"/>
    </location>
</feature>
<sequence length="700" mass="80535">MLRISHWIWWVVSGIFVIISLIIFNSAWFWPGKALSVSEMAYRKEFFNFFDSVTNLLLTLILIIFLISLLYWLNKLERKKLFTTLIIGCSLLLQLYLAFNFKGSQGIDDFDVRQQAAFLAAGSHQWSTYFYFGPNSGAAIFFALVYQFSRIIGLGYNTVITNLAVMILLDLAVWSGWLILKRHEKANAQESYLLLCTIFIPLYLTSLFTYTDPLALSFLMFGFSCLDAIWNKKQPVTKAWQKYLLLIGTGVFLALAVYLKTNTAIAVIAVLIFIFFNRKSLKKNFLLLAAFLMVFAITTQATSVFQKNVYHFKVVKNESFPYSYWIAMGLNPKSEGSSVGAWPDIAKYHTYQGRSKHTQKLIKQRLKQMGFSGLLDLYRKKINSQWTLGTVGTEMRNYGLTAEVPQSYSNFFGNQRAPLQEIQQIVYLTVWLLALTEGIFCFRRTQKQIGQIQYLLMLYIIGVFLFHTLMWEVMPRYAFITVIPLIMLAAQGVTDINDWLDVHRLNNRGYKLFGLVNLLLLAGIIWGSFNNLHYTKTIVRANEPVISQQFFRQEALQLQPKQQISEEFFLPRAASLIQTSVLPYPQKGLTLKIANRTRQVKIKNYQNGTQPIKQLPTGNYQLTLKNESQVPIKINYFEVEPLDILQQPISGFTKRYLSFALMNPVKNAIYPSISYWLIFLIALAMGGLNAVYLFNKIKTV</sequence>
<dbReference type="AlphaFoldDB" id="A0A3S6R098"/>
<keyword evidence="1" id="KW-1133">Transmembrane helix</keyword>
<feature type="transmembrane region" description="Helical" evidence="1">
    <location>
        <begin position="477"/>
        <end position="500"/>
    </location>
</feature>